<accession>A0ABW9AEF8</accession>
<evidence type="ECO:0000313" key="2">
    <source>
        <dbReference type="EMBL" id="MFL9926285.1"/>
    </source>
</evidence>
<proteinExistence type="predicted"/>
<sequence length="145" mass="14468">MNKNLLSRISPRALMTRTAIAFALCTALAGQPAAAQSTASDASAISVVASVVAPAFFISEASEYVVKGVEASANGTVYVLEKIGSGVRGSVTVGANISGAMSVGVGEVIKLSTTAAGTLLISAGKVLAIIPNALGKSLMQSRKIS</sequence>
<dbReference type="RefSeq" id="WP_408159493.1">
    <property type="nucleotide sequence ID" value="NZ_JAQQFM010000008.1"/>
</dbReference>
<evidence type="ECO:0000256" key="1">
    <source>
        <dbReference type="SAM" id="SignalP"/>
    </source>
</evidence>
<keyword evidence="3" id="KW-1185">Reference proteome</keyword>
<dbReference type="EMBL" id="JAQQFM010000008">
    <property type="protein sequence ID" value="MFL9926285.1"/>
    <property type="molecule type" value="Genomic_DNA"/>
</dbReference>
<gene>
    <name evidence="2" type="ORF">PQR62_18565</name>
</gene>
<feature type="chain" id="PRO_5045577963" evidence="1">
    <location>
        <begin position="36"/>
        <end position="145"/>
    </location>
</feature>
<reference evidence="2 3" key="1">
    <citation type="journal article" date="2024" name="Chem. Sci.">
        <title>Discovery of megapolipeptins by genome mining of a Burkholderiales bacteria collection.</title>
        <authorList>
            <person name="Paulo B.S."/>
            <person name="Recchia M.J.J."/>
            <person name="Lee S."/>
            <person name="Fergusson C.H."/>
            <person name="Romanowski S.B."/>
            <person name="Hernandez A."/>
            <person name="Krull N."/>
            <person name="Liu D.Y."/>
            <person name="Cavanagh H."/>
            <person name="Bos A."/>
            <person name="Gray C.A."/>
            <person name="Murphy B.T."/>
            <person name="Linington R.G."/>
            <person name="Eustaquio A.S."/>
        </authorList>
    </citation>
    <scope>NUCLEOTIDE SEQUENCE [LARGE SCALE GENOMIC DNA]</scope>
    <source>
        <strain evidence="2 3">RL21-008-BIB-A</strain>
    </source>
</reference>
<evidence type="ECO:0000313" key="3">
    <source>
        <dbReference type="Proteomes" id="UP001629246"/>
    </source>
</evidence>
<comment type="caution">
    <text evidence="2">The sequence shown here is derived from an EMBL/GenBank/DDBJ whole genome shotgun (WGS) entry which is preliminary data.</text>
</comment>
<organism evidence="2 3">
    <name type="scientific">Herbaspirillum lusitanum</name>
    <dbReference type="NCBI Taxonomy" id="213312"/>
    <lineage>
        <taxon>Bacteria</taxon>
        <taxon>Pseudomonadati</taxon>
        <taxon>Pseudomonadota</taxon>
        <taxon>Betaproteobacteria</taxon>
        <taxon>Burkholderiales</taxon>
        <taxon>Oxalobacteraceae</taxon>
        <taxon>Herbaspirillum</taxon>
    </lineage>
</organism>
<dbReference type="Proteomes" id="UP001629246">
    <property type="component" value="Unassembled WGS sequence"/>
</dbReference>
<feature type="signal peptide" evidence="1">
    <location>
        <begin position="1"/>
        <end position="35"/>
    </location>
</feature>
<name>A0ABW9AEF8_9BURK</name>
<protein>
    <submittedName>
        <fullName evidence="2">Uncharacterized protein</fullName>
    </submittedName>
</protein>
<keyword evidence="1" id="KW-0732">Signal</keyword>